<accession>A0A8H6E6H0</accession>
<comment type="caution">
    <text evidence="2">The sequence shown here is derived from an EMBL/GenBank/DDBJ whole genome shotgun (WGS) entry which is preliminary data.</text>
</comment>
<protein>
    <submittedName>
        <fullName evidence="2">Uncharacterized protein</fullName>
    </submittedName>
</protein>
<feature type="region of interest" description="Disordered" evidence="1">
    <location>
        <begin position="1"/>
        <end position="24"/>
    </location>
</feature>
<dbReference type="Proteomes" id="UP000541154">
    <property type="component" value="Unassembled WGS sequence"/>
</dbReference>
<evidence type="ECO:0000313" key="2">
    <source>
        <dbReference type="EMBL" id="KAF5860268.1"/>
    </source>
</evidence>
<proteinExistence type="predicted"/>
<feature type="compositionally biased region" description="Basic and acidic residues" evidence="1">
    <location>
        <begin position="8"/>
        <end position="21"/>
    </location>
</feature>
<evidence type="ECO:0000256" key="1">
    <source>
        <dbReference type="SAM" id="MobiDB-lite"/>
    </source>
</evidence>
<gene>
    <name evidence="2" type="ORF">ETB97_001802</name>
</gene>
<organism evidence="2 3">
    <name type="scientific">Petromyces alliaceus</name>
    <name type="common">Aspergillus alliaceus</name>
    <dbReference type="NCBI Taxonomy" id="209559"/>
    <lineage>
        <taxon>Eukaryota</taxon>
        <taxon>Fungi</taxon>
        <taxon>Dikarya</taxon>
        <taxon>Ascomycota</taxon>
        <taxon>Pezizomycotina</taxon>
        <taxon>Eurotiomycetes</taxon>
        <taxon>Eurotiomycetidae</taxon>
        <taxon>Eurotiales</taxon>
        <taxon>Aspergillaceae</taxon>
        <taxon>Aspergillus</taxon>
        <taxon>Aspergillus subgen. Circumdati</taxon>
    </lineage>
</organism>
<evidence type="ECO:0000313" key="3">
    <source>
        <dbReference type="Proteomes" id="UP000541154"/>
    </source>
</evidence>
<dbReference type="EMBL" id="SPNV01000136">
    <property type="protein sequence ID" value="KAF5860268.1"/>
    <property type="molecule type" value="Genomic_DNA"/>
</dbReference>
<sequence length="62" mass="7090">MALTGREWLQETRDGADKESGFEPVSSLWRRESALGRDRCRQQLKKTPESLVTPQFVGKVVK</sequence>
<name>A0A8H6E6H0_PETAA</name>
<dbReference type="AlphaFoldDB" id="A0A8H6E6H0"/>
<keyword evidence="3" id="KW-1185">Reference proteome</keyword>
<reference evidence="2 3" key="1">
    <citation type="submission" date="2019-04" db="EMBL/GenBank/DDBJ databases">
        <title>Aspergillus burnettii sp. nov., novel species from soil in southeast Queensland.</title>
        <authorList>
            <person name="Gilchrist C.L.M."/>
            <person name="Pitt J.I."/>
            <person name="Lange L."/>
            <person name="Lacey H.J."/>
            <person name="Vuong D."/>
            <person name="Midgley D.J."/>
            <person name="Greenfield P."/>
            <person name="Bradbury M."/>
            <person name="Lacey E."/>
            <person name="Busk P.K."/>
            <person name="Pilgaard B."/>
            <person name="Chooi Y.H."/>
            <person name="Piggott A.M."/>
        </authorList>
    </citation>
    <scope>NUCLEOTIDE SEQUENCE [LARGE SCALE GENOMIC DNA]</scope>
    <source>
        <strain evidence="2 3">FRR 5400</strain>
    </source>
</reference>